<dbReference type="EMBL" id="BNBC01000017">
    <property type="protein sequence ID" value="GHE80308.1"/>
    <property type="molecule type" value="Genomic_DNA"/>
</dbReference>
<evidence type="ECO:0000256" key="1">
    <source>
        <dbReference type="SAM" id="MobiDB-lite"/>
    </source>
</evidence>
<feature type="compositionally biased region" description="Basic residues" evidence="1">
    <location>
        <begin position="299"/>
        <end position="312"/>
    </location>
</feature>
<reference evidence="3" key="2">
    <citation type="submission" date="2020-09" db="EMBL/GenBank/DDBJ databases">
        <authorList>
            <person name="Sun Q."/>
            <person name="Ohkuma M."/>
        </authorList>
    </citation>
    <scope>NUCLEOTIDE SEQUENCE</scope>
    <source>
        <strain evidence="3">JCM 3302</strain>
    </source>
</reference>
<evidence type="ECO:0000313" key="4">
    <source>
        <dbReference type="Proteomes" id="UP000641386"/>
    </source>
</evidence>
<name>A0A919A1A3_9ACTN</name>
<comment type="caution">
    <text evidence="3">The sequence shown here is derived from an EMBL/GenBank/DDBJ whole genome shotgun (WGS) entry which is preliminary data.</text>
</comment>
<feature type="transmembrane region" description="Helical" evidence="2">
    <location>
        <begin position="206"/>
        <end position="224"/>
    </location>
</feature>
<keyword evidence="2" id="KW-0812">Transmembrane</keyword>
<proteinExistence type="predicted"/>
<keyword evidence="2" id="KW-1133">Transmembrane helix</keyword>
<feature type="compositionally biased region" description="Basic and acidic residues" evidence="1">
    <location>
        <begin position="289"/>
        <end position="298"/>
    </location>
</feature>
<feature type="transmembrane region" description="Helical" evidence="2">
    <location>
        <begin position="181"/>
        <end position="200"/>
    </location>
</feature>
<evidence type="ECO:0000313" key="3">
    <source>
        <dbReference type="EMBL" id="GHE80308.1"/>
    </source>
</evidence>
<accession>A0A919A1A3</accession>
<dbReference type="AlphaFoldDB" id="A0A919A1A3"/>
<keyword evidence="4" id="KW-1185">Reference proteome</keyword>
<feature type="region of interest" description="Disordered" evidence="1">
    <location>
        <begin position="1"/>
        <end position="47"/>
    </location>
</feature>
<feature type="transmembrane region" description="Helical" evidence="2">
    <location>
        <begin position="58"/>
        <end position="79"/>
    </location>
</feature>
<feature type="transmembrane region" description="Helical" evidence="2">
    <location>
        <begin position="99"/>
        <end position="123"/>
    </location>
</feature>
<organism evidence="3 4">
    <name type="scientific">Streptomyces spiralis</name>
    <dbReference type="NCBI Taxonomy" id="66376"/>
    <lineage>
        <taxon>Bacteria</taxon>
        <taxon>Bacillati</taxon>
        <taxon>Actinomycetota</taxon>
        <taxon>Actinomycetes</taxon>
        <taxon>Kitasatosporales</taxon>
        <taxon>Streptomycetaceae</taxon>
        <taxon>Streptomyces</taxon>
    </lineage>
</organism>
<reference evidence="3" key="1">
    <citation type="journal article" date="2014" name="Int. J. Syst. Evol. Microbiol.">
        <title>Complete genome sequence of Corynebacterium casei LMG S-19264T (=DSM 44701T), isolated from a smear-ripened cheese.</title>
        <authorList>
            <consortium name="US DOE Joint Genome Institute (JGI-PGF)"/>
            <person name="Walter F."/>
            <person name="Albersmeier A."/>
            <person name="Kalinowski J."/>
            <person name="Ruckert C."/>
        </authorList>
    </citation>
    <scope>NUCLEOTIDE SEQUENCE</scope>
    <source>
        <strain evidence="3">JCM 3302</strain>
    </source>
</reference>
<dbReference type="Proteomes" id="UP000641386">
    <property type="component" value="Unassembled WGS sequence"/>
</dbReference>
<keyword evidence="2" id="KW-0472">Membrane</keyword>
<protein>
    <submittedName>
        <fullName evidence="3">Uncharacterized protein</fullName>
    </submittedName>
</protein>
<sequence length="327" mass="36344">MPTRSQQQRAAEKLVVRSRSGPKTEQAASPKQGSTGQAASPKRGSRRKTLMDWMEDHSWVLAGVTVAVLAGGGLVAFVVSLPVTAKQTKQPAYEPLPPWVWPTVVAFVGAVASIGIFWGVWMFKERKEAAEKQRDALDTAVERLREKMELASLLEVNRLLLEKYHGIATDEAKKAFRASRWAMGIGLMILVGAFFAGWLFSGRGHLVFVGSLAAVGAAFTAYLTRTYMETHWWAMDQLNEYFNQPVLNGYFLTAQRIALDLPDQEKKKALNSIVAEVLASGRQMHQKVARVEPADTKAPKRRRRPRKPRRPSRASQADTSNSAQQSQ</sequence>
<feature type="compositionally biased region" description="Polar residues" evidence="1">
    <location>
        <begin position="21"/>
        <end position="38"/>
    </location>
</feature>
<feature type="compositionally biased region" description="Polar residues" evidence="1">
    <location>
        <begin position="316"/>
        <end position="327"/>
    </location>
</feature>
<evidence type="ECO:0000256" key="2">
    <source>
        <dbReference type="SAM" id="Phobius"/>
    </source>
</evidence>
<gene>
    <name evidence="3" type="ORF">GCM10014715_39660</name>
</gene>
<feature type="region of interest" description="Disordered" evidence="1">
    <location>
        <begin position="282"/>
        <end position="327"/>
    </location>
</feature>